<dbReference type="GO" id="GO:0006355">
    <property type="term" value="P:regulation of DNA-templated transcription"/>
    <property type="evidence" value="ECO:0007669"/>
    <property type="project" value="InterPro"/>
</dbReference>
<evidence type="ECO:0000259" key="11">
    <source>
        <dbReference type="PROSITE" id="PS50863"/>
    </source>
</evidence>
<keyword evidence="4 9" id="KW-0805">Transcription regulation</keyword>
<comment type="function">
    <text evidence="9">Auxin response factors (ARFs) are transcriptional factors that bind specifically to the DNA sequence 5'-TGTCTC-3' found in the auxin-responsive promoter elements (AuxREs).</text>
</comment>
<dbReference type="InterPro" id="IPR015300">
    <property type="entry name" value="DNA-bd_pseudobarrel_sf"/>
</dbReference>
<feature type="region of interest" description="Disordered" evidence="10">
    <location>
        <begin position="465"/>
        <end position="505"/>
    </location>
</feature>
<dbReference type="InterPro" id="IPR010525">
    <property type="entry name" value="ARF_dom"/>
</dbReference>
<keyword evidence="7 9" id="KW-0539">Nucleus</keyword>
<gene>
    <name evidence="13" type="primary">ARF5</name>
</gene>
<evidence type="ECO:0000259" key="12">
    <source>
        <dbReference type="PROSITE" id="PS51745"/>
    </source>
</evidence>
<dbReference type="Pfam" id="PF06507">
    <property type="entry name" value="ARF_AD"/>
    <property type="match status" value="1"/>
</dbReference>
<comment type="similarity">
    <text evidence="2 9">Belongs to the ARF family.</text>
</comment>
<dbReference type="GO" id="GO:0003677">
    <property type="term" value="F:DNA binding"/>
    <property type="evidence" value="ECO:0007669"/>
    <property type="project" value="UniProtKB-KW"/>
</dbReference>
<dbReference type="AlphaFoldDB" id="A0A182BLY9"/>
<evidence type="ECO:0000313" key="13">
    <source>
        <dbReference type="EMBL" id="AMO02488.1"/>
    </source>
</evidence>
<dbReference type="InterPro" id="IPR003340">
    <property type="entry name" value="B3_DNA-bd"/>
</dbReference>
<feature type="compositionally biased region" description="Polar residues" evidence="10">
    <location>
        <begin position="472"/>
        <end position="481"/>
    </location>
</feature>
<keyword evidence="8 9" id="KW-0927">Auxin signaling pathway</keyword>
<evidence type="ECO:0000256" key="5">
    <source>
        <dbReference type="ARBA" id="ARBA00023125"/>
    </source>
</evidence>
<evidence type="ECO:0000256" key="9">
    <source>
        <dbReference type="RuleBase" id="RU004561"/>
    </source>
</evidence>
<protein>
    <recommendedName>
        <fullName evidence="9">Auxin response factor</fullName>
    </recommendedName>
</protein>
<dbReference type="CDD" id="cd10017">
    <property type="entry name" value="B3_DNA"/>
    <property type="match status" value="1"/>
</dbReference>
<dbReference type="PANTHER" id="PTHR31384:SF8">
    <property type="entry name" value="AUXIN RESPONSE FACTOR 11"/>
    <property type="match status" value="1"/>
</dbReference>
<dbReference type="FunFam" id="2.30.30.1040:FF:000001">
    <property type="entry name" value="Auxin response factor"/>
    <property type="match status" value="1"/>
</dbReference>
<keyword evidence="5 9" id="KW-0238">DNA-binding</keyword>
<dbReference type="Gene3D" id="2.40.330.10">
    <property type="entry name" value="DNA-binding pseudobarrel domain"/>
    <property type="match status" value="1"/>
</dbReference>
<proteinExistence type="evidence at transcript level"/>
<feature type="compositionally biased region" description="Polar residues" evidence="10">
    <location>
        <begin position="386"/>
        <end position="395"/>
    </location>
</feature>
<name>A0A182BLY9_BOENI</name>
<dbReference type="PANTHER" id="PTHR31384">
    <property type="entry name" value="AUXIN RESPONSE FACTOR 4-RELATED"/>
    <property type="match status" value="1"/>
</dbReference>
<evidence type="ECO:0000256" key="1">
    <source>
        <dbReference type="ARBA" id="ARBA00004123"/>
    </source>
</evidence>
<dbReference type="PROSITE" id="PS50863">
    <property type="entry name" value="B3"/>
    <property type="match status" value="1"/>
</dbReference>
<dbReference type="Pfam" id="PF02309">
    <property type="entry name" value="AUX_IAA"/>
    <property type="match status" value="1"/>
</dbReference>
<accession>A0A182BLY9</accession>
<feature type="compositionally biased region" description="Polar residues" evidence="10">
    <location>
        <begin position="8"/>
        <end position="20"/>
    </location>
</feature>
<feature type="region of interest" description="Disordered" evidence="10">
    <location>
        <begin position="362"/>
        <end position="401"/>
    </location>
</feature>
<dbReference type="Gene3D" id="2.30.30.1040">
    <property type="match status" value="1"/>
</dbReference>
<organism evidence="13">
    <name type="scientific">Boehmeria nivea</name>
    <name type="common">Chinese grass</name>
    <name type="synonym">Urtica nivea</name>
    <dbReference type="NCBI Taxonomy" id="83906"/>
    <lineage>
        <taxon>Eukaryota</taxon>
        <taxon>Viridiplantae</taxon>
        <taxon>Streptophyta</taxon>
        <taxon>Embryophyta</taxon>
        <taxon>Tracheophyta</taxon>
        <taxon>Spermatophyta</taxon>
        <taxon>Magnoliopsida</taxon>
        <taxon>eudicotyledons</taxon>
        <taxon>Gunneridae</taxon>
        <taxon>Pentapetalae</taxon>
        <taxon>rosids</taxon>
        <taxon>fabids</taxon>
        <taxon>Rosales</taxon>
        <taxon>Urticaceae</taxon>
        <taxon>Boehmeria</taxon>
    </lineage>
</organism>
<dbReference type="GO" id="GO:0005634">
    <property type="term" value="C:nucleus"/>
    <property type="evidence" value="ECO:0007669"/>
    <property type="project" value="UniProtKB-SubCell"/>
</dbReference>
<evidence type="ECO:0000256" key="6">
    <source>
        <dbReference type="ARBA" id="ARBA00023163"/>
    </source>
</evidence>
<sequence>MAHLESGHGSSSVSRAETGSDRNSVMYQELWKACAGPLVEIPQRGERVFYFPQGHMEQLEASTNQELNQQIPLFNLRPKILCRLVHIEYLAEQETDEVYAQITLVPEVDQTEPSRPDPSPPESPRPTVYSFCKILTASDTSTHGGFSVLRKHATECLPQLDMNQATPTQELAAKDLHGYEWRFKHIFRGQPRRHLLTTGWSTFVTSKRLVAGDAFVFLRGENGELRVGVRRLARQQSLMPSSVISSHSMHLGVLATASHAVTTQTLFVVYYKPRTSQFIVSLNRYLEAVNNKLFSVGMRFKMRFEGEDSPERRFTGTITGVGDVSSQWKDSKWRSLKIQWDEHATIQRPDRVSPWEIEPFVASPSSNQVQQPVPKTKRPRPVEIPSSETPTNSAASPFWYHGSTQSADLTQLNTTAEGQSSDCPVMWPPKHKDPGTNNCYGSMVRSEGMWPPSSQVDVSLNLFPDSRGDNRPVTTRSSMSCYASPVPSRPNNQVEKGTKSDASTGCRLFGINLTSKCNSTSTASPPDREPGCSIVVPSIDKGSTPAAASEGDRAQNQEASKLSMEQKIVSDSPQKGQSKQGSTLSSRSRTKVQMQGIAVGRAVDLTTLSGYDNLIDELEKMFEIKGELRPPSKWAVVFTDNENDVMLVGDDPWIEFCNMVKKILIYLSEDVKKMTNFKHRSSSECEGTLVSVDSEHRAET</sequence>
<feature type="compositionally biased region" description="Polar residues" evidence="10">
    <location>
        <begin position="489"/>
        <end position="503"/>
    </location>
</feature>
<evidence type="ECO:0000256" key="4">
    <source>
        <dbReference type="ARBA" id="ARBA00023015"/>
    </source>
</evidence>
<feature type="domain" description="TF-B3" evidence="11">
    <location>
        <begin position="131"/>
        <end position="233"/>
    </location>
</feature>
<dbReference type="SUPFAM" id="SSF101936">
    <property type="entry name" value="DNA-binding pseudobarrel domain"/>
    <property type="match status" value="1"/>
</dbReference>
<dbReference type="EMBL" id="KR072639">
    <property type="protein sequence ID" value="AMO02488.1"/>
    <property type="molecule type" value="mRNA"/>
</dbReference>
<evidence type="ECO:0000256" key="10">
    <source>
        <dbReference type="SAM" id="MobiDB-lite"/>
    </source>
</evidence>
<dbReference type="InterPro" id="IPR033389">
    <property type="entry name" value="AUX/IAA_dom"/>
</dbReference>
<dbReference type="InterPro" id="IPR053793">
    <property type="entry name" value="PB1-like"/>
</dbReference>
<feature type="domain" description="PB1" evidence="12">
    <location>
        <begin position="587"/>
        <end position="668"/>
    </location>
</feature>
<dbReference type="Pfam" id="PF02362">
    <property type="entry name" value="B3"/>
    <property type="match status" value="1"/>
</dbReference>
<feature type="region of interest" description="Disordered" evidence="10">
    <location>
        <begin position="1"/>
        <end position="20"/>
    </location>
</feature>
<evidence type="ECO:0000256" key="3">
    <source>
        <dbReference type="ARBA" id="ARBA00011726"/>
    </source>
</evidence>
<evidence type="ECO:0000256" key="2">
    <source>
        <dbReference type="ARBA" id="ARBA00007853"/>
    </source>
</evidence>
<dbReference type="SUPFAM" id="SSF54277">
    <property type="entry name" value="CAD &amp; PB1 domains"/>
    <property type="match status" value="1"/>
</dbReference>
<dbReference type="Gene3D" id="3.10.20.90">
    <property type="entry name" value="Phosphatidylinositol 3-kinase Catalytic Subunit, Chain A, domain 1"/>
    <property type="match status" value="1"/>
</dbReference>
<dbReference type="GO" id="GO:0009734">
    <property type="term" value="P:auxin-activated signaling pathway"/>
    <property type="evidence" value="ECO:0007669"/>
    <property type="project" value="UniProtKB-KW"/>
</dbReference>
<dbReference type="PROSITE" id="PS51745">
    <property type="entry name" value="PB1"/>
    <property type="match status" value="1"/>
</dbReference>
<comment type="subcellular location">
    <subcellularLocation>
        <location evidence="1 9">Nucleus</location>
    </subcellularLocation>
</comment>
<evidence type="ECO:0000256" key="8">
    <source>
        <dbReference type="ARBA" id="ARBA00023294"/>
    </source>
</evidence>
<dbReference type="InterPro" id="IPR044835">
    <property type="entry name" value="ARF_plant"/>
</dbReference>
<comment type="subunit">
    <text evidence="3 9">Homodimers and heterodimers.</text>
</comment>
<dbReference type="FunFam" id="2.40.330.10:FF:000001">
    <property type="entry name" value="Auxin response factor"/>
    <property type="match status" value="1"/>
</dbReference>
<feature type="compositionally biased region" description="Polar residues" evidence="10">
    <location>
        <begin position="363"/>
        <end position="373"/>
    </location>
</feature>
<evidence type="ECO:0000256" key="7">
    <source>
        <dbReference type="ARBA" id="ARBA00023242"/>
    </source>
</evidence>
<reference evidence="13" key="1">
    <citation type="submission" date="2015-04" db="EMBL/GenBank/DDBJ databases">
        <title>Identification and expression of Aux/IAA, ARF and LBD family transcription factors in ramie (Boehmeria nivea L. Gaud).</title>
        <authorList>
            <person name="Huang X."/>
        </authorList>
    </citation>
    <scope>NUCLEOTIDE SEQUENCE</scope>
</reference>
<dbReference type="SMART" id="SM01019">
    <property type="entry name" value="B3"/>
    <property type="match status" value="1"/>
</dbReference>
<feature type="compositionally biased region" description="Polar residues" evidence="10">
    <location>
        <begin position="569"/>
        <end position="591"/>
    </location>
</feature>
<feature type="region of interest" description="Disordered" evidence="10">
    <location>
        <begin position="517"/>
        <end position="591"/>
    </location>
</feature>
<keyword evidence="6 9" id="KW-0804">Transcription</keyword>
<dbReference type="FunFam" id="3.10.20.90:FF:000047">
    <property type="entry name" value="Auxin response factor"/>
    <property type="match status" value="1"/>
</dbReference>